<dbReference type="PROSITE" id="PS00737">
    <property type="entry name" value="THIOLASE_2"/>
    <property type="match status" value="1"/>
</dbReference>
<name>A0A830HCZ6_9CHLO</name>
<keyword evidence="3" id="KW-0479">Metal-binding</keyword>
<evidence type="ECO:0000256" key="4">
    <source>
        <dbReference type="ARBA" id="ARBA00022958"/>
    </source>
</evidence>
<dbReference type="InterPro" id="IPR020613">
    <property type="entry name" value="Thiolase_CS"/>
</dbReference>
<feature type="domain" description="Thiolase C-terminal" evidence="8">
    <location>
        <begin position="309"/>
        <end position="401"/>
    </location>
</feature>
<dbReference type="PROSITE" id="PS00098">
    <property type="entry name" value="THIOLASE_1"/>
    <property type="match status" value="1"/>
</dbReference>
<dbReference type="InterPro" id="IPR020617">
    <property type="entry name" value="Thiolase_C"/>
</dbReference>
<dbReference type="PIRSF" id="PIRSF000429">
    <property type="entry name" value="Ac-CoA_Ac_transf"/>
    <property type="match status" value="1"/>
</dbReference>
<evidence type="ECO:0000313" key="10">
    <source>
        <dbReference type="Proteomes" id="UP000660262"/>
    </source>
</evidence>
<dbReference type="GO" id="GO:0006635">
    <property type="term" value="P:fatty acid beta-oxidation"/>
    <property type="evidence" value="ECO:0007669"/>
    <property type="project" value="TreeGrafter"/>
</dbReference>
<evidence type="ECO:0000256" key="1">
    <source>
        <dbReference type="ARBA" id="ARBA00010982"/>
    </source>
</evidence>
<dbReference type="InterPro" id="IPR020615">
    <property type="entry name" value="Thiolase_acyl_enz_int_AS"/>
</dbReference>
<reference evidence="9" key="1">
    <citation type="submission" date="2020-10" db="EMBL/GenBank/DDBJ databases">
        <title>Unveiling of a novel bifunctional photoreceptor, Dualchrome1, isolated from a cosmopolitan green alga.</title>
        <authorList>
            <person name="Suzuki S."/>
            <person name="Kawachi M."/>
        </authorList>
    </citation>
    <scope>NUCLEOTIDE SEQUENCE</scope>
    <source>
        <strain evidence="9">NIES 2893</strain>
    </source>
</reference>
<evidence type="ECO:0000256" key="6">
    <source>
        <dbReference type="RuleBase" id="RU003557"/>
    </source>
</evidence>
<dbReference type="Proteomes" id="UP000660262">
    <property type="component" value="Unassembled WGS sequence"/>
</dbReference>
<organism evidence="9 10">
    <name type="scientific">Pycnococcus provasolii</name>
    <dbReference type="NCBI Taxonomy" id="41880"/>
    <lineage>
        <taxon>Eukaryota</taxon>
        <taxon>Viridiplantae</taxon>
        <taxon>Chlorophyta</taxon>
        <taxon>Pseudoscourfieldiophyceae</taxon>
        <taxon>Pseudoscourfieldiales</taxon>
        <taxon>Pycnococcaceae</taxon>
        <taxon>Pycnococcus</taxon>
    </lineage>
</organism>
<evidence type="ECO:0000256" key="2">
    <source>
        <dbReference type="ARBA" id="ARBA00022679"/>
    </source>
</evidence>
<dbReference type="SUPFAM" id="SSF53901">
    <property type="entry name" value="Thiolase-like"/>
    <property type="match status" value="2"/>
</dbReference>
<dbReference type="AlphaFoldDB" id="A0A830HCZ6"/>
<dbReference type="GO" id="GO:0046872">
    <property type="term" value="F:metal ion binding"/>
    <property type="evidence" value="ECO:0007669"/>
    <property type="project" value="UniProtKB-KW"/>
</dbReference>
<evidence type="ECO:0000259" key="8">
    <source>
        <dbReference type="Pfam" id="PF02803"/>
    </source>
</evidence>
<dbReference type="NCBIfam" id="TIGR01930">
    <property type="entry name" value="AcCoA-C-Actrans"/>
    <property type="match status" value="1"/>
</dbReference>
<sequence>MPPASYTCTSLSLCPASTAINRLSILAAHISNTKHVYILAAVRTPMGAFQGALSHLSAPELGARAIEEAVKRARVKTEDVDTCVMGNVLSAGVGQAPARQAALLAKLPASVCCTTVNKVCASGLKALTMCAQAIRLGESRLAVAGGFESMTNAPYLLPSARSGWRMGHRVAEDAMIRDGLWDPLGDRHMGAIAEATARQRGISREEQDAHATRSFERARAAVARGDFEGEIVGVPAKVDKKGQAASADVMLVTHDEPPDAVNLAKLAKLKPAFAKDGTVTAGNASVIADGAAALLLGGDDAPVDPSRRIARVLAWADAELQPGDFPIAPASAVKLALERANLGVEDIDAWEINEAFSAVDLANKQLLGLPADAAHVNADGGGVALGHPIGASGARILVTLLGWQPSAMAVVAPRQ</sequence>
<dbReference type="InterPro" id="IPR020616">
    <property type="entry name" value="Thiolase_N"/>
</dbReference>
<keyword evidence="5 6" id="KW-0012">Acyltransferase</keyword>
<dbReference type="Pfam" id="PF02803">
    <property type="entry name" value="Thiolase_C"/>
    <property type="match status" value="1"/>
</dbReference>
<evidence type="ECO:0000256" key="5">
    <source>
        <dbReference type="ARBA" id="ARBA00023315"/>
    </source>
</evidence>
<evidence type="ECO:0008006" key="11">
    <source>
        <dbReference type="Google" id="ProtNLM"/>
    </source>
</evidence>
<comment type="similarity">
    <text evidence="1 6">Belongs to the thiolase-like superfamily. Thiolase family.</text>
</comment>
<gene>
    <name evidence="9" type="ORF">PPROV_000312700</name>
</gene>
<keyword evidence="4" id="KW-0630">Potassium</keyword>
<protein>
    <recommendedName>
        <fullName evidence="11">Acetyl-CoA C-acetyltransferase</fullName>
    </recommendedName>
</protein>
<comment type="caution">
    <text evidence="9">The sequence shown here is derived from an EMBL/GenBank/DDBJ whole genome shotgun (WGS) entry which is preliminary data.</text>
</comment>
<feature type="domain" description="Thiolase N-terminal" evidence="7">
    <location>
        <begin position="36"/>
        <end position="296"/>
    </location>
</feature>
<dbReference type="PANTHER" id="PTHR18919:SF156">
    <property type="entry name" value="ACETYL-COA ACETYLTRANSFERASE, MITOCHONDRIAL"/>
    <property type="match status" value="1"/>
</dbReference>
<accession>A0A830HCZ6</accession>
<evidence type="ECO:0000256" key="3">
    <source>
        <dbReference type="ARBA" id="ARBA00022723"/>
    </source>
</evidence>
<evidence type="ECO:0000259" key="7">
    <source>
        <dbReference type="Pfam" id="PF00108"/>
    </source>
</evidence>
<keyword evidence="10" id="KW-1185">Reference proteome</keyword>
<dbReference type="EMBL" id="BNJQ01000007">
    <property type="protein sequence ID" value="GHP04373.1"/>
    <property type="molecule type" value="Genomic_DNA"/>
</dbReference>
<dbReference type="InterPro" id="IPR016039">
    <property type="entry name" value="Thiolase-like"/>
</dbReference>
<keyword evidence="2 6" id="KW-0808">Transferase</keyword>
<dbReference type="PANTHER" id="PTHR18919">
    <property type="entry name" value="ACETYL-COA C-ACYLTRANSFERASE"/>
    <property type="match status" value="1"/>
</dbReference>
<dbReference type="InterPro" id="IPR002155">
    <property type="entry name" value="Thiolase"/>
</dbReference>
<dbReference type="CDD" id="cd00751">
    <property type="entry name" value="thiolase"/>
    <property type="match status" value="1"/>
</dbReference>
<dbReference type="GO" id="GO:0005739">
    <property type="term" value="C:mitochondrion"/>
    <property type="evidence" value="ECO:0007669"/>
    <property type="project" value="TreeGrafter"/>
</dbReference>
<proteinExistence type="inferred from homology"/>
<dbReference type="GO" id="GO:0003985">
    <property type="term" value="F:acetyl-CoA C-acetyltransferase activity"/>
    <property type="evidence" value="ECO:0007669"/>
    <property type="project" value="TreeGrafter"/>
</dbReference>
<evidence type="ECO:0000313" key="9">
    <source>
        <dbReference type="EMBL" id="GHP04373.1"/>
    </source>
</evidence>
<dbReference type="Gene3D" id="3.40.47.10">
    <property type="match status" value="1"/>
</dbReference>
<dbReference type="OrthoDB" id="5404651at2759"/>
<dbReference type="Pfam" id="PF00108">
    <property type="entry name" value="Thiolase_N"/>
    <property type="match status" value="1"/>
</dbReference>